<dbReference type="Proteomes" id="UP001163846">
    <property type="component" value="Unassembled WGS sequence"/>
</dbReference>
<dbReference type="EMBL" id="MU806418">
    <property type="protein sequence ID" value="KAJ3835366.1"/>
    <property type="molecule type" value="Genomic_DNA"/>
</dbReference>
<comment type="caution">
    <text evidence="1">The sequence shown here is derived from an EMBL/GenBank/DDBJ whole genome shotgun (WGS) entry which is preliminary data.</text>
</comment>
<accession>A0AA38UAE5</accession>
<dbReference type="AlphaFoldDB" id="A0AA38UAE5"/>
<sequence>MLLNFYEVLPKFLVCLREDQFFDHATDTSKDRARGYHHTYTDSHDIDIALLAVFLSNNEIEAAAMQAYGEAESLFVFLGVSPIQLHPNAPNTLPMISDCEEERHESLHQEVCCMLDTLESTLSSSNSVHHEERTMKLHLAHISLEVDELIKIQSKPEYSEAQWVKNLVQDGNHVKRMLQEARLNPVNIHKPNQSLPAISKNSRLPGVSRVFSVFGVS</sequence>
<keyword evidence="2" id="KW-1185">Reference proteome</keyword>
<reference evidence="1" key="1">
    <citation type="submission" date="2022-08" db="EMBL/GenBank/DDBJ databases">
        <authorList>
            <consortium name="DOE Joint Genome Institute"/>
            <person name="Min B."/>
            <person name="Riley R."/>
            <person name="Sierra-Patev S."/>
            <person name="Naranjo-Ortiz M."/>
            <person name="Looney B."/>
            <person name="Konkel Z."/>
            <person name="Slot J.C."/>
            <person name="Sakamoto Y."/>
            <person name="Steenwyk J.L."/>
            <person name="Rokas A."/>
            <person name="Carro J."/>
            <person name="Camarero S."/>
            <person name="Ferreira P."/>
            <person name="Molpeceres G."/>
            <person name="Ruiz-Duenas F.J."/>
            <person name="Serrano A."/>
            <person name="Henrissat B."/>
            <person name="Drula E."/>
            <person name="Hughes K.W."/>
            <person name="Mata J.L."/>
            <person name="Ishikawa N.K."/>
            <person name="Vargas-Isla R."/>
            <person name="Ushijima S."/>
            <person name="Smith C.A."/>
            <person name="Ahrendt S."/>
            <person name="Andreopoulos W."/>
            <person name="He G."/>
            <person name="Labutti K."/>
            <person name="Lipzen A."/>
            <person name="Ng V."/>
            <person name="Sandor L."/>
            <person name="Barry K."/>
            <person name="Martinez A.T."/>
            <person name="Xiao Y."/>
            <person name="Gibbons J.G."/>
            <person name="Terashima K."/>
            <person name="Hibbett D.S."/>
            <person name="Grigoriev I.V."/>
        </authorList>
    </citation>
    <scope>NUCLEOTIDE SEQUENCE</scope>
    <source>
        <strain evidence="1">TFB9207</strain>
    </source>
</reference>
<evidence type="ECO:0000313" key="2">
    <source>
        <dbReference type="Proteomes" id="UP001163846"/>
    </source>
</evidence>
<organism evidence="1 2">
    <name type="scientific">Lentinula raphanica</name>
    <dbReference type="NCBI Taxonomy" id="153919"/>
    <lineage>
        <taxon>Eukaryota</taxon>
        <taxon>Fungi</taxon>
        <taxon>Dikarya</taxon>
        <taxon>Basidiomycota</taxon>
        <taxon>Agaricomycotina</taxon>
        <taxon>Agaricomycetes</taxon>
        <taxon>Agaricomycetidae</taxon>
        <taxon>Agaricales</taxon>
        <taxon>Marasmiineae</taxon>
        <taxon>Omphalotaceae</taxon>
        <taxon>Lentinula</taxon>
    </lineage>
</organism>
<evidence type="ECO:0000313" key="1">
    <source>
        <dbReference type="EMBL" id="KAJ3835366.1"/>
    </source>
</evidence>
<protein>
    <submittedName>
        <fullName evidence="1">Uncharacterized protein</fullName>
    </submittedName>
</protein>
<proteinExistence type="predicted"/>
<gene>
    <name evidence="1" type="ORF">F5878DRAFT_663927</name>
</gene>
<name>A0AA38UAE5_9AGAR</name>